<dbReference type="Proteomes" id="UP000321479">
    <property type="component" value="Chromosome"/>
</dbReference>
<evidence type="ECO:0000313" key="4">
    <source>
        <dbReference type="Proteomes" id="UP000321479"/>
    </source>
</evidence>
<evidence type="ECO:0000256" key="1">
    <source>
        <dbReference type="SAM" id="SignalP"/>
    </source>
</evidence>
<keyword evidence="1" id="KW-0732">Signal</keyword>
<dbReference type="EMBL" id="CP042436">
    <property type="protein sequence ID" value="QEC64803.1"/>
    <property type="molecule type" value="Genomic_DNA"/>
</dbReference>
<feature type="signal peptide" evidence="1">
    <location>
        <begin position="1"/>
        <end position="24"/>
    </location>
</feature>
<dbReference type="Pfam" id="PF10988">
    <property type="entry name" value="DUF2807"/>
    <property type="match status" value="1"/>
</dbReference>
<name>A0A5B8V1X4_9SPHI</name>
<organism evidence="3 4">
    <name type="scientific">Mucilaginibacter ginsenosidivorans</name>
    <dbReference type="NCBI Taxonomy" id="398053"/>
    <lineage>
        <taxon>Bacteria</taxon>
        <taxon>Pseudomonadati</taxon>
        <taxon>Bacteroidota</taxon>
        <taxon>Sphingobacteriia</taxon>
        <taxon>Sphingobacteriales</taxon>
        <taxon>Sphingobacteriaceae</taxon>
        <taxon>Mucilaginibacter</taxon>
    </lineage>
</organism>
<dbReference type="KEGG" id="mgin:FRZ54_20280"/>
<dbReference type="InterPro" id="IPR021255">
    <property type="entry name" value="DUF2807"/>
</dbReference>
<dbReference type="RefSeq" id="WP_147033637.1">
    <property type="nucleotide sequence ID" value="NZ_CP042436.1"/>
</dbReference>
<protein>
    <recommendedName>
        <fullName evidence="2">Putative auto-transporter adhesin head GIN domain-containing protein</fullName>
    </recommendedName>
</protein>
<gene>
    <name evidence="3" type="ORF">FRZ54_20280</name>
</gene>
<dbReference type="AlphaFoldDB" id="A0A5B8V1X4"/>
<feature type="chain" id="PRO_5023148681" description="Putative auto-transporter adhesin head GIN domain-containing protein" evidence="1">
    <location>
        <begin position="25"/>
        <end position="202"/>
    </location>
</feature>
<evidence type="ECO:0000313" key="3">
    <source>
        <dbReference type="EMBL" id="QEC64803.1"/>
    </source>
</evidence>
<proteinExistence type="predicted"/>
<dbReference type="Gene3D" id="2.160.20.120">
    <property type="match status" value="1"/>
</dbReference>
<feature type="domain" description="Putative auto-transporter adhesin head GIN" evidence="2">
    <location>
        <begin position="47"/>
        <end position="183"/>
    </location>
</feature>
<evidence type="ECO:0000259" key="2">
    <source>
        <dbReference type="Pfam" id="PF10988"/>
    </source>
</evidence>
<sequence length="202" mass="21721">MKTTIITLATIATLALGIGNTSFAADKDGAANKSEVSTVLTTVNKISKIEVRGNVELYVSDGDADQVKVYNKYYEESALVQSQNGVLRISSYADQKLVVWVKSTDLRSISAYDNAEVKSFGKLSPIELSVSLHNEASAKLNLDAYSANVTLADHATADLAGTANDMTLKHDVATSVNKVNFTAVHMTENRNVPAYQLDMATL</sequence>
<keyword evidence="4" id="KW-1185">Reference proteome</keyword>
<dbReference type="OrthoDB" id="796727at2"/>
<reference evidence="3 4" key="1">
    <citation type="journal article" date="2017" name="Curr. Microbiol.">
        <title>Mucilaginibacter ginsenosidivorans sp. nov., Isolated from Soil of Ginseng Field.</title>
        <authorList>
            <person name="Kim M.M."/>
            <person name="Siddiqi M.Z."/>
            <person name="Im W.T."/>
        </authorList>
    </citation>
    <scope>NUCLEOTIDE SEQUENCE [LARGE SCALE GENOMIC DNA]</scope>
    <source>
        <strain evidence="3 4">Gsoil 3017</strain>
    </source>
</reference>
<accession>A0A5B8V1X4</accession>